<comment type="caution">
    <text evidence="1">The sequence shown here is derived from an EMBL/GenBank/DDBJ whole genome shotgun (WGS) entry which is preliminary data.</text>
</comment>
<reference evidence="1 2" key="1">
    <citation type="submission" date="2021-11" db="EMBL/GenBank/DDBJ databases">
        <authorList>
            <person name="Islam A."/>
            <person name="Islam S."/>
            <person name="Flora M.S."/>
            <person name="Rahman M."/>
            <person name="Ziaur R.M."/>
            <person name="Epstein J.H."/>
            <person name="Hassan M."/>
            <person name="Klassen M."/>
            <person name="Woodard K."/>
            <person name="Webb A."/>
            <person name="Webby R.J."/>
            <person name="El Zowalaty M.E."/>
        </authorList>
    </citation>
    <scope>NUCLEOTIDE SEQUENCE [LARGE SCALE GENOMIC DNA]</scope>
    <source>
        <strain evidence="1">Pbs1</strain>
    </source>
</reference>
<proteinExistence type="predicted"/>
<protein>
    <submittedName>
        <fullName evidence="1">Uncharacterized protein</fullName>
    </submittedName>
</protein>
<organism evidence="1 2">
    <name type="scientific">Peronospora belbahrii</name>
    <dbReference type="NCBI Taxonomy" id="622444"/>
    <lineage>
        <taxon>Eukaryota</taxon>
        <taxon>Sar</taxon>
        <taxon>Stramenopiles</taxon>
        <taxon>Oomycota</taxon>
        <taxon>Peronosporomycetes</taxon>
        <taxon>Peronosporales</taxon>
        <taxon>Peronosporaceae</taxon>
        <taxon>Peronospora</taxon>
    </lineage>
</organism>
<dbReference type="EMBL" id="CAKLCB010000220">
    <property type="protein sequence ID" value="CAH0516986.1"/>
    <property type="molecule type" value="Genomic_DNA"/>
</dbReference>
<keyword evidence="2" id="KW-1185">Reference proteome</keyword>
<sequence>MIVGDSAAHAPTDEVDALYRLKAYLKPATGKLVTTPVDIDTRMCHFHSGIFAELTAEVLPSVIITGAH</sequence>
<accession>A0ABN8CYL9</accession>
<evidence type="ECO:0000313" key="2">
    <source>
        <dbReference type="Proteomes" id="UP001158986"/>
    </source>
</evidence>
<evidence type="ECO:0000313" key="1">
    <source>
        <dbReference type="EMBL" id="CAH0516986.1"/>
    </source>
</evidence>
<dbReference type="Proteomes" id="UP001158986">
    <property type="component" value="Unassembled WGS sequence"/>
</dbReference>
<name>A0ABN8CYL9_9STRA</name>
<gene>
    <name evidence="1" type="ORF">PBS001_LOCUS3620</name>
</gene>